<accession>A0ABV2SCW2</accession>
<dbReference type="RefSeq" id="WP_354010016.1">
    <property type="nucleotide sequence ID" value="NZ_JBEWTA010000001.1"/>
</dbReference>
<keyword evidence="2" id="KW-1185">Reference proteome</keyword>
<comment type="caution">
    <text evidence="1">The sequence shown here is derived from an EMBL/GenBank/DDBJ whole genome shotgun (WGS) entry which is preliminary data.</text>
</comment>
<proteinExistence type="predicted"/>
<organism evidence="1 2">
    <name type="scientific">Endozoicomonas lisbonensis</name>
    <dbReference type="NCBI Taxonomy" id="3120522"/>
    <lineage>
        <taxon>Bacteria</taxon>
        <taxon>Pseudomonadati</taxon>
        <taxon>Pseudomonadota</taxon>
        <taxon>Gammaproteobacteria</taxon>
        <taxon>Oceanospirillales</taxon>
        <taxon>Endozoicomonadaceae</taxon>
        <taxon>Endozoicomonas</taxon>
    </lineage>
</organism>
<dbReference type="PROSITE" id="PS51257">
    <property type="entry name" value="PROKAR_LIPOPROTEIN"/>
    <property type="match status" value="1"/>
</dbReference>
<sequence length="178" mass="19693">MKNYLYILLLSLFLTGCAAKINKSLVDNNDGTTRITSESKILLIQTLASERVKESRNISQSISELNDLVVRNINQQKPQTVIILDQSLESNIGLNLSIERFRYVSSIERFMTGVILGDAAIKIRAEIVDSETGKIINQSIFDTESETIQGVFGATTPRQLEAIAEAIADYYITSVSSS</sequence>
<protein>
    <submittedName>
        <fullName evidence="1">ABC-type uncharacterized transport system auxiliary subunit</fullName>
    </submittedName>
</protein>
<evidence type="ECO:0000313" key="1">
    <source>
        <dbReference type="EMBL" id="MET4755606.1"/>
    </source>
</evidence>
<dbReference type="EMBL" id="JBEWTB010000002">
    <property type="protein sequence ID" value="MET4755606.1"/>
    <property type="molecule type" value="Genomic_DNA"/>
</dbReference>
<dbReference type="Proteomes" id="UP001549366">
    <property type="component" value="Unassembled WGS sequence"/>
</dbReference>
<evidence type="ECO:0000313" key="2">
    <source>
        <dbReference type="Proteomes" id="UP001549366"/>
    </source>
</evidence>
<gene>
    <name evidence="1" type="ORF">V5J35_000798</name>
</gene>
<name>A0ABV2SCW2_9GAMM</name>
<reference evidence="1 2" key="1">
    <citation type="submission" date="2024-06" db="EMBL/GenBank/DDBJ databases">
        <title>Genomic Encyclopedia of Type Strains, Phase V (KMG-V): Genome sequencing to study the core and pangenomes of soil and plant-associated prokaryotes.</title>
        <authorList>
            <person name="Whitman W."/>
        </authorList>
    </citation>
    <scope>NUCLEOTIDE SEQUENCE [LARGE SCALE GENOMIC DNA]</scope>
    <source>
        <strain evidence="1 2">NE40</strain>
    </source>
</reference>